<dbReference type="SUPFAM" id="SSF52540">
    <property type="entry name" value="P-loop containing nucleoside triphosphate hydrolases"/>
    <property type="match status" value="1"/>
</dbReference>
<dbReference type="CDD" id="cd17932">
    <property type="entry name" value="DEXQc_UvrD"/>
    <property type="match status" value="1"/>
</dbReference>
<organism evidence="13 14">
    <name type="scientific">Gemmatimonas aurantiaca</name>
    <dbReference type="NCBI Taxonomy" id="173480"/>
    <lineage>
        <taxon>Bacteria</taxon>
        <taxon>Pseudomonadati</taxon>
        <taxon>Gemmatimonadota</taxon>
        <taxon>Gemmatimonadia</taxon>
        <taxon>Gemmatimonadales</taxon>
        <taxon>Gemmatimonadaceae</taxon>
        <taxon>Gemmatimonas</taxon>
    </lineage>
</organism>
<comment type="catalytic activity">
    <reaction evidence="7">
        <text>Couples ATP hydrolysis with the unwinding of duplex DNA by translocating in the 3'-5' direction.</text>
        <dbReference type="EC" id="5.6.2.4"/>
    </reaction>
</comment>
<comment type="caution">
    <text evidence="13">The sequence shown here is derived from an EMBL/GenBank/DDBJ whole genome shotgun (WGS) entry which is preliminary data.</text>
</comment>
<comment type="similarity">
    <text evidence="1">Belongs to the helicase family. UvrD subfamily.</text>
</comment>
<keyword evidence="3 10" id="KW-0378">Hydrolase</keyword>
<protein>
    <recommendedName>
        <fullName evidence="8">DNA 3'-5' helicase</fullName>
        <ecNumber evidence="8">5.6.2.4</ecNumber>
    </recommendedName>
</protein>
<dbReference type="InterPro" id="IPR027417">
    <property type="entry name" value="P-loop_NTPase"/>
</dbReference>
<dbReference type="PANTHER" id="PTHR11070:SF3">
    <property type="entry name" value="DNA 3'-5' HELICASE"/>
    <property type="match status" value="1"/>
</dbReference>
<dbReference type="GO" id="GO:0000725">
    <property type="term" value="P:recombinational repair"/>
    <property type="evidence" value="ECO:0007669"/>
    <property type="project" value="TreeGrafter"/>
</dbReference>
<evidence type="ECO:0000313" key="13">
    <source>
        <dbReference type="EMBL" id="HCT58815.1"/>
    </source>
</evidence>
<dbReference type="Gene3D" id="1.10.10.160">
    <property type="match status" value="1"/>
</dbReference>
<proteinExistence type="inferred from homology"/>
<evidence type="ECO:0000313" key="14">
    <source>
        <dbReference type="Proteomes" id="UP000264071"/>
    </source>
</evidence>
<accession>A0A3D4VCJ2</accession>
<evidence type="ECO:0000256" key="3">
    <source>
        <dbReference type="ARBA" id="ARBA00022801"/>
    </source>
</evidence>
<dbReference type="Gene3D" id="1.10.486.10">
    <property type="entry name" value="PCRA, domain 4"/>
    <property type="match status" value="1"/>
</dbReference>
<dbReference type="PANTHER" id="PTHR11070">
    <property type="entry name" value="UVRD / RECB / PCRA DNA HELICASE FAMILY MEMBER"/>
    <property type="match status" value="1"/>
</dbReference>
<dbReference type="InterPro" id="IPR013986">
    <property type="entry name" value="DExx_box_DNA_helicase_dom_sf"/>
</dbReference>
<evidence type="ECO:0000256" key="9">
    <source>
        <dbReference type="ARBA" id="ARBA00048988"/>
    </source>
</evidence>
<evidence type="ECO:0000256" key="8">
    <source>
        <dbReference type="ARBA" id="ARBA00034808"/>
    </source>
</evidence>
<evidence type="ECO:0000256" key="2">
    <source>
        <dbReference type="ARBA" id="ARBA00022741"/>
    </source>
</evidence>
<dbReference type="Pfam" id="PF13361">
    <property type="entry name" value="UvrD_C"/>
    <property type="match status" value="2"/>
</dbReference>
<name>A0A3D4VCJ2_9BACT</name>
<dbReference type="InterPro" id="IPR014017">
    <property type="entry name" value="DNA_helicase_UvrD-like_C"/>
</dbReference>
<gene>
    <name evidence="13" type="ORF">DGD08_16560</name>
</gene>
<dbReference type="InterPro" id="IPR000212">
    <property type="entry name" value="DNA_helicase_UvrD/REP"/>
</dbReference>
<dbReference type="GO" id="GO:0003677">
    <property type="term" value="F:DNA binding"/>
    <property type="evidence" value="ECO:0007669"/>
    <property type="project" value="InterPro"/>
</dbReference>
<evidence type="ECO:0000256" key="4">
    <source>
        <dbReference type="ARBA" id="ARBA00022806"/>
    </source>
</evidence>
<dbReference type="GO" id="GO:0016887">
    <property type="term" value="F:ATP hydrolysis activity"/>
    <property type="evidence" value="ECO:0007669"/>
    <property type="project" value="RHEA"/>
</dbReference>
<dbReference type="EMBL" id="DPIY01000011">
    <property type="protein sequence ID" value="HCT58815.1"/>
    <property type="molecule type" value="Genomic_DNA"/>
</dbReference>
<evidence type="ECO:0000256" key="5">
    <source>
        <dbReference type="ARBA" id="ARBA00022840"/>
    </source>
</evidence>
<dbReference type="EC" id="5.6.2.4" evidence="8"/>
<dbReference type="GO" id="GO:0043138">
    <property type="term" value="F:3'-5' DNA helicase activity"/>
    <property type="evidence" value="ECO:0007669"/>
    <property type="project" value="UniProtKB-EC"/>
</dbReference>
<evidence type="ECO:0000256" key="10">
    <source>
        <dbReference type="PROSITE-ProRule" id="PRU00560"/>
    </source>
</evidence>
<dbReference type="Gene3D" id="3.40.50.300">
    <property type="entry name" value="P-loop containing nucleotide triphosphate hydrolases"/>
    <property type="match status" value="2"/>
</dbReference>
<dbReference type="AlphaFoldDB" id="A0A3D4VCJ2"/>
<evidence type="ECO:0000259" key="11">
    <source>
        <dbReference type="PROSITE" id="PS51198"/>
    </source>
</evidence>
<keyword evidence="5 10" id="KW-0067">ATP-binding</keyword>
<feature type="domain" description="UvrD-like helicase C-terminal" evidence="12">
    <location>
        <begin position="315"/>
        <end position="583"/>
    </location>
</feature>
<feature type="binding site" evidence="10">
    <location>
        <begin position="46"/>
        <end position="53"/>
    </location>
    <ligand>
        <name>ATP</name>
        <dbReference type="ChEBI" id="CHEBI:30616"/>
    </ligand>
</feature>
<keyword evidence="2 10" id="KW-0547">Nucleotide-binding</keyword>
<dbReference type="Proteomes" id="UP000264071">
    <property type="component" value="Unassembled WGS sequence"/>
</dbReference>
<evidence type="ECO:0000259" key="12">
    <source>
        <dbReference type="PROSITE" id="PS51217"/>
    </source>
</evidence>
<dbReference type="OMA" id="LLLYWAQ"/>
<reference evidence="13 14" key="1">
    <citation type="journal article" date="2018" name="Nat. Biotechnol.">
        <title>A standardized bacterial taxonomy based on genome phylogeny substantially revises the tree of life.</title>
        <authorList>
            <person name="Parks D.H."/>
            <person name="Chuvochina M."/>
            <person name="Waite D.W."/>
            <person name="Rinke C."/>
            <person name="Skarshewski A."/>
            <person name="Chaumeil P.A."/>
            <person name="Hugenholtz P."/>
        </authorList>
    </citation>
    <scope>NUCLEOTIDE SEQUENCE [LARGE SCALE GENOMIC DNA]</scope>
    <source>
        <strain evidence="13">UBA8844</strain>
    </source>
</reference>
<dbReference type="PROSITE" id="PS51198">
    <property type="entry name" value="UVRD_HELICASE_ATP_BIND"/>
    <property type="match status" value="1"/>
</dbReference>
<sequence>MAEPPRIHLTTQNLPPSLLSEPAEPALNPAQAEAANHGDAPLLIVAGAGSGKTRTLIHRVAALIRRGIPPHRILLLTFTRRSAQEMLSRCERLVGPASQSVQGGTFHGVAHRLLRRFGPSAGLPADFTILDQSDAGDLMGLARSALGYGDLKNAPRSAPRFPRAETLVSIYSRHINTDRPVAELLNELWPHFLAWTGDIERCFGDYIRRKSERNLLDYDDLLLSWALLLEQAPPIAEQIRALYDHVLVDEYQDTNPLQSRILRGLCTNGHITVVGDDAQSIYAFRGATIRNILDFPHEFPGTRIVTLEQNYRSTPHILDSTNVLISRSMERYSKQLFTARTDGERPWLVTVRDESAQTAFVVDRLLELHEQGTPLREMAVLFRAGYLSADLEIELSNRRIPYEKWGGLKFLEAAHIKDILAFVRLLENPRDEVSWYRLLRLLPGVGDATARNAIELLNQHGWAPMAIGAVKAPARAKPGLLAMAALFDGMGRVERADRPHSPSETIRLVRQLYDPLLNATYDDAPPRLADLDQLEIIAAGYTDRTEFLAALALEPPSSTQDLAIGSTDEDDALILSTVHSAKGKEWDAVFVIHASDGVFPMARAAVDDAQIEEERRLLYVALTRARNDLYVVYPLHSYATRTGADFSYTQLSRFLDPGVRNTMQRVTLGDVPDTPALRGELGLTPVEPVVDLRALLRGRFGA</sequence>
<dbReference type="Pfam" id="PF00580">
    <property type="entry name" value="UvrD-helicase"/>
    <property type="match status" value="1"/>
</dbReference>
<dbReference type="GO" id="GO:0005829">
    <property type="term" value="C:cytosol"/>
    <property type="evidence" value="ECO:0007669"/>
    <property type="project" value="TreeGrafter"/>
</dbReference>
<dbReference type="PROSITE" id="PS51217">
    <property type="entry name" value="UVRD_HELICASE_CTER"/>
    <property type="match status" value="1"/>
</dbReference>
<keyword evidence="4 10" id="KW-0347">Helicase</keyword>
<evidence type="ECO:0000256" key="1">
    <source>
        <dbReference type="ARBA" id="ARBA00009922"/>
    </source>
</evidence>
<keyword evidence="6" id="KW-0413">Isomerase</keyword>
<evidence type="ECO:0000256" key="6">
    <source>
        <dbReference type="ARBA" id="ARBA00023235"/>
    </source>
</evidence>
<comment type="catalytic activity">
    <reaction evidence="9">
        <text>ATP + H2O = ADP + phosphate + H(+)</text>
        <dbReference type="Rhea" id="RHEA:13065"/>
        <dbReference type="ChEBI" id="CHEBI:15377"/>
        <dbReference type="ChEBI" id="CHEBI:15378"/>
        <dbReference type="ChEBI" id="CHEBI:30616"/>
        <dbReference type="ChEBI" id="CHEBI:43474"/>
        <dbReference type="ChEBI" id="CHEBI:456216"/>
        <dbReference type="EC" id="5.6.2.4"/>
    </reaction>
</comment>
<dbReference type="GO" id="GO:0005524">
    <property type="term" value="F:ATP binding"/>
    <property type="evidence" value="ECO:0007669"/>
    <property type="project" value="UniProtKB-UniRule"/>
</dbReference>
<evidence type="ECO:0000256" key="7">
    <source>
        <dbReference type="ARBA" id="ARBA00034617"/>
    </source>
</evidence>
<dbReference type="InterPro" id="IPR014016">
    <property type="entry name" value="UvrD-like_ATP-bd"/>
</dbReference>
<feature type="domain" description="UvrD-like helicase ATP-binding" evidence="11">
    <location>
        <begin position="25"/>
        <end position="314"/>
    </location>
</feature>